<dbReference type="InterPro" id="IPR032675">
    <property type="entry name" value="LRR_dom_sf"/>
</dbReference>
<dbReference type="PANTHER" id="PTHR23119">
    <property type="entry name" value="DISCS LARGE"/>
    <property type="match status" value="1"/>
</dbReference>
<dbReference type="Pfam" id="PF00595">
    <property type="entry name" value="PDZ"/>
    <property type="match status" value="4"/>
</dbReference>
<evidence type="ECO:0000256" key="3">
    <source>
        <dbReference type="ARBA" id="ARBA00022737"/>
    </source>
</evidence>
<dbReference type="SUPFAM" id="SSF50156">
    <property type="entry name" value="PDZ domain-like"/>
    <property type="match status" value="4"/>
</dbReference>
<feature type="compositionally biased region" description="Basic and acidic residues" evidence="4">
    <location>
        <begin position="1135"/>
        <end position="1150"/>
    </location>
</feature>
<dbReference type="RefSeq" id="XP_070488322.1">
    <property type="nucleotide sequence ID" value="XM_070632221.1"/>
</dbReference>
<gene>
    <name evidence="7" type="primary">SCRIB</name>
</gene>
<keyword evidence="3" id="KW-0677">Repeat</keyword>
<dbReference type="SUPFAM" id="SSF52058">
    <property type="entry name" value="L domain-like"/>
    <property type="match status" value="2"/>
</dbReference>
<dbReference type="CDD" id="cd06701">
    <property type="entry name" value="PDZ4_Scribble-like"/>
    <property type="match status" value="1"/>
</dbReference>
<feature type="compositionally biased region" description="Pro residues" evidence="4">
    <location>
        <begin position="1207"/>
        <end position="1218"/>
    </location>
</feature>
<feature type="compositionally biased region" description="Basic and acidic residues" evidence="4">
    <location>
        <begin position="479"/>
        <end position="494"/>
    </location>
</feature>
<dbReference type="SMART" id="SM00364">
    <property type="entry name" value="LRR_BAC"/>
    <property type="match status" value="11"/>
</dbReference>
<evidence type="ECO:0000313" key="7">
    <source>
        <dbReference type="RefSeq" id="XP_070488322.1"/>
    </source>
</evidence>
<evidence type="ECO:0000256" key="4">
    <source>
        <dbReference type="SAM" id="MobiDB-lite"/>
    </source>
</evidence>
<dbReference type="InterPro" id="IPR036034">
    <property type="entry name" value="PDZ_sf"/>
</dbReference>
<organism evidence="6 7">
    <name type="scientific">Equus przewalskii</name>
    <name type="common">Przewalski's horse</name>
    <name type="synonym">Equus caballus przewalskii</name>
    <dbReference type="NCBI Taxonomy" id="9798"/>
    <lineage>
        <taxon>Eukaryota</taxon>
        <taxon>Metazoa</taxon>
        <taxon>Chordata</taxon>
        <taxon>Craniata</taxon>
        <taxon>Vertebrata</taxon>
        <taxon>Euteleostomi</taxon>
        <taxon>Mammalia</taxon>
        <taxon>Eutheria</taxon>
        <taxon>Laurasiatheria</taxon>
        <taxon>Perissodactyla</taxon>
        <taxon>Equidae</taxon>
        <taxon>Equus</taxon>
    </lineage>
</organism>
<protein>
    <submittedName>
        <fullName evidence="7">Protein scribble homolog isoform X28</fullName>
    </submittedName>
</protein>
<dbReference type="PROSITE" id="PS50106">
    <property type="entry name" value="PDZ"/>
    <property type="match status" value="4"/>
</dbReference>
<feature type="region of interest" description="Disordered" evidence="4">
    <location>
        <begin position="1417"/>
        <end position="1457"/>
    </location>
</feature>
<dbReference type="Proteomes" id="UP001652662">
    <property type="component" value="Chromosome 8"/>
</dbReference>
<sequence>MLKCIPLWRCNRHVESVDKRHCSLQAVPEEIYRYSRSLEELLLDANQLRELPKPFFRLLNLRKLGLSDNEIQRLPPEVANFMQLVELDVSRNDIPEIPESIKFCKALEIADFSGNPLSRLPEGFTQLRSLAHLALNDVSLQSLPGDVGNLANLVTLELRENLLKSLPASLSFLVKLEQLDLGGNDLEVLPDTLGALPNLRELWLDRNQLSALPPELGNLRRLVCLDVSENRLEELPAELGGLVLLTDLLLSQNLLQRLPDGIGQLKQLSILKVDQNRLCEVTEAIGDCENLSELILTENLLTALPHSLGKLTKLTNLNVDRNHLEVLPPEIGGCVALSVLSLRDNRLAVLPPELAHTAELHVLDVAGNRLQSLPFALTHLNLKALWLAENQAQPMLRFQTEDDAQTGEKVLTCYLLPQQPPPSLEDLGQRSSPSESWSDAPLSRVSVIQFLEAPSGDEDAEEAAAEKRGLQRRATPHPSELKVMKKGVEERRSEACSCGPDPGPPLSSEEEKRLSAMSGLSEDSHLSTSTASQGEPEGPLAEAEGLSQQEAVSAAQEEAAEEAYEEPTVRFAEDTLLLPGEDGESEEGQLEAPWSLPGGRQRLIRKDTPHYKKHFKISKLPQPEAVVALLQGTQPDSEVVGPGGWHNGPHLPWAPRAEVEEAEEEEAEEEEEEEEEVVAVAAEAEEEKEEAVASVPSVKGVSFDQANNLLIEPARIEEEELTLTIVRQTGGLGISIAGGKGSTPYKGDDEGIFISRVSEEGPAARAGVRVGDKLLEVNGVALQSAEHHQAVEALRGAGATVQMRLWRERMVEPENAVTVTPLRPEDDYSPREWRGGGLRLPLLQPESPGPLRQRHVACLVRSEKGLGFSIAGGKGSTPYRAGDTGIFISRIAEGGAAHRAGTLQVGDRVLSEICLPRAGGPLGLSIVGGSDHSSHPFGVQEPGVFISKVLPRGLAARSGLRVGDRILAVNGQDVREATHQEAVSALLRPCLELVLLVRRDPPPPGMRELCIQKAPGEKLGISIRGGAKGHAGNPCDPTDEGIFISKVSPMGAAGRDGRLRVGLRLLEVNQQSLLGLTHGEAVQLLRNVGDTLTVLVCDGFDTSTNMPPEVSPGIIANPFAAGIGRRNSLESISSIDRELSPEGPGKEKELPGQTLQGGPEAMGRSPESLKLDYRTLAATPGTGSVQRVPSGATGGKMAEAPRSPGRQQPPSPPSPDELPPSVKQAYRTFAAVPGPHPAHDCPAQPPAPGPAASPEQLTFRERQKYFELEVRVPQAEGPPKRVSLVGADDLRKMQEEEARKLQQKRAQLLQEAADTGLTLDGEAPDDDEPEEEPPWAGSGPAAGLGPVSSAPLGGSAPVRTAKAERRHQERLRVQSPELPVPERALSPAERRALEAEKRALWRAARMKSLEQDALRAQMVLSKSQEGRSKRGPLERLAEAPSPAPTPSPTPLEVSRFC</sequence>
<reference evidence="7" key="1">
    <citation type="submission" date="2025-08" db="UniProtKB">
        <authorList>
            <consortium name="RefSeq"/>
        </authorList>
    </citation>
    <scope>IDENTIFICATION</scope>
    <source>
        <tissue evidence="7">Blood</tissue>
    </source>
</reference>
<dbReference type="Pfam" id="PF13855">
    <property type="entry name" value="LRR_8"/>
    <property type="match status" value="2"/>
</dbReference>
<keyword evidence="2" id="KW-0433">Leucine-rich repeat</keyword>
<dbReference type="InterPro" id="IPR001478">
    <property type="entry name" value="PDZ"/>
</dbReference>
<feature type="compositionally biased region" description="Low complexity" evidence="4">
    <location>
        <begin position="534"/>
        <end position="557"/>
    </location>
</feature>
<feature type="region of interest" description="Disordered" evidence="4">
    <location>
        <begin position="657"/>
        <end position="676"/>
    </location>
</feature>
<feature type="compositionally biased region" description="Acidic residues" evidence="4">
    <location>
        <begin position="660"/>
        <end position="676"/>
    </location>
</feature>
<dbReference type="PANTHER" id="PTHR23119:SF57">
    <property type="entry name" value="PROTEIN SCRIBBLE HOMOLOG"/>
    <property type="match status" value="1"/>
</dbReference>
<feature type="compositionally biased region" description="Basic and acidic residues" evidence="4">
    <location>
        <begin position="1361"/>
        <end position="1372"/>
    </location>
</feature>
<feature type="compositionally biased region" description="Basic and acidic residues" evidence="4">
    <location>
        <begin position="1424"/>
        <end position="1437"/>
    </location>
</feature>
<feature type="domain" description="PDZ" evidence="5">
    <location>
        <begin position="722"/>
        <end position="809"/>
    </location>
</feature>
<dbReference type="Gene3D" id="2.30.42.10">
    <property type="match status" value="4"/>
</dbReference>
<feature type="region of interest" description="Disordered" evidence="4">
    <location>
        <begin position="1295"/>
        <end position="1389"/>
    </location>
</feature>
<name>A0ABM4QFV4_EQUPR</name>
<dbReference type="SMART" id="SM00369">
    <property type="entry name" value="LRR_TYP"/>
    <property type="match status" value="12"/>
</dbReference>
<dbReference type="InterPro" id="IPR001611">
    <property type="entry name" value="Leu-rich_rpt"/>
</dbReference>
<dbReference type="SMART" id="SM00228">
    <property type="entry name" value="PDZ"/>
    <property type="match status" value="4"/>
</dbReference>
<feature type="compositionally biased region" description="Acidic residues" evidence="4">
    <location>
        <begin position="1322"/>
        <end position="1333"/>
    </location>
</feature>
<evidence type="ECO:0000259" key="5">
    <source>
        <dbReference type="PROSITE" id="PS50106"/>
    </source>
</evidence>
<evidence type="ECO:0000256" key="1">
    <source>
        <dbReference type="ARBA" id="ARBA00007772"/>
    </source>
</evidence>
<feature type="domain" description="PDZ" evidence="5">
    <location>
        <begin position="856"/>
        <end position="911"/>
    </location>
</feature>
<dbReference type="Gene3D" id="3.80.10.10">
    <property type="entry name" value="Ribonuclease Inhibitor"/>
    <property type="match status" value="4"/>
</dbReference>
<dbReference type="InterPro" id="IPR055414">
    <property type="entry name" value="LRR_R13L4/SHOC2-like"/>
</dbReference>
<dbReference type="GeneID" id="103543200"/>
<comment type="similarity">
    <text evidence="1">Belongs to the LAP (LRR and PDZ) protein family.</text>
</comment>
<evidence type="ECO:0000313" key="6">
    <source>
        <dbReference type="Proteomes" id="UP001652662"/>
    </source>
</evidence>
<dbReference type="InterPro" id="IPR003591">
    <property type="entry name" value="Leu-rich_rpt_typical-subtyp"/>
</dbReference>
<feature type="compositionally biased region" description="Low complexity" evidence="4">
    <location>
        <begin position="1304"/>
        <end position="1313"/>
    </location>
</feature>
<feature type="region of interest" description="Disordered" evidence="4">
    <location>
        <begin position="1135"/>
        <end position="1262"/>
    </location>
</feature>
<dbReference type="InterPro" id="IPR050614">
    <property type="entry name" value="Synaptic_Scaffolding_LAP-MAGUK"/>
</dbReference>
<dbReference type="CDD" id="cd06702">
    <property type="entry name" value="PDZ3_Scribble-like"/>
    <property type="match status" value="1"/>
</dbReference>
<dbReference type="Pfam" id="PF23598">
    <property type="entry name" value="LRR_14"/>
    <property type="match status" value="1"/>
</dbReference>
<feature type="domain" description="PDZ" evidence="5">
    <location>
        <begin position="912"/>
        <end position="1001"/>
    </location>
</feature>
<dbReference type="PROSITE" id="PS51450">
    <property type="entry name" value="LRR"/>
    <property type="match status" value="3"/>
</dbReference>
<proteinExistence type="inferred from homology"/>
<evidence type="ECO:0000256" key="2">
    <source>
        <dbReference type="ARBA" id="ARBA00022614"/>
    </source>
</evidence>
<feature type="region of interest" description="Disordered" evidence="4">
    <location>
        <begin position="418"/>
        <end position="440"/>
    </location>
</feature>
<dbReference type="CDD" id="cd06704">
    <property type="entry name" value="PDZ1_Scribble-like"/>
    <property type="match status" value="1"/>
</dbReference>
<keyword evidence="6" id="KW-1185">Reference proteome</keyword>
<accession>A0ABM4QFV4</accession>
<feature type="region of interest" description="Disordered" evidence="4">
    <location>
        <begin position="453"/>
        <end position="601"/>
    </location>
</feature>
<feature type="domain" description="PDZ" evidence="5">
    <location>
        <begin position="1008"/>
        <end position="1096"/>
    </location>
</feature>